<proteinExistence type="predicted"/>
<dbReference type="AlphaFoldDB" id="A0A0A0L2B8"/>
<reference evidence="1 2" key="2">
    <citation type="journal article" date="2009" name="PLoS ONE">
        <title>An integrated genetic and cytogenetic map of the cucumber genome.</title>
        <authorList>
            <person name="Ren Y."/>
            <person name="Zhang Z."/>
            <person name="Liu J."/>
            <person name="Staub J.E."/>
            <person name="Han Y."/>
            <person name="Cheng Z."/>
            <person name="Li X."/>
            <person name="Lu J."/>
            <person name="Miao H."/>
            <person name="Kang H."/>
            <person name="Xie B."/>
            <person name="Gu X."/>
            <person name="Wang X."/>
            <person name="Du Y."/>
            <person name="Jin W."/>
            <person name="Huang S."/>
        </authorList>
    </citation>
    <scope>NUCLEOTIDE SEQUENCE [LARGE SCALE GENOMIC DNA]</scope>
    <source>
        <strain evidence="2">cv. 9930</strain>
    </source>
</reference>
<keyword evidence="2" id="KW-1185">Reference proteome</keyword>
<name>A0A0A0L2B8_CUCSA</name>
<accession>A0A0A0L2B8</accession>
<dbReference type="EMBL" id="CM002924">
    <property type="protein sequence ID" value="KGN55888.1"/>
    <property type="molecule type" value="Genomic_DNA"/>
</dbReference>
<reference evidence="1 2" key="1">
    <citation type="journal article" date="2009" name="Nat. Genet.">
        <title>The genome of the cucumber, Cucumis sativus L.</title>
        <authorList>
            <person name="Huang S."/>
            <person name="Li R."/>
            <person name="Zhang Z."/>
            <person name="Li L."/>
            <person name="Gu X."/>
            <person name="Fan W."/>
            <person name="Lucas W.J."/>
            <person name="Wang X."/>
            <person name="Xie B."/>
            <person name="Ni P."/>
            <person name="Ren Y."/>
            <person name="Zhu H."/>
            <person name="Li J."/>
            <person name="Lin K."/>
            <person name="Jin W."/>
            <person name="Fei Z."/>
            <person name="Li G."/>
            <person name="Staub J."/>
            <person name="Kilian A."/>
            <person name="van der Vossen E.A."/>
            <person name="Wu Y."/>
            <person name="Guo J."/>
            <person name="He J."/>
            <person name="Jia Z."/>
            <person name="Ren Y."/>
            <person name="Tian G."/>
            <person name="Lu Y."/>
            <person name="Ruan J."/>
            <person name="Qian W."/>
            <person name="Wang M."/>
            <person name="Huang Q."/>
            <person name="Li B."/>
            <person name="Xuan Z."/>
            <person name="Cao J."/>
            <person name="Asan"/>
            <person name="Wu Z."/>
            <person name="Zhang J."/>
            <person name="Cai Q."/>
            <person name="Bai Y."/>
            <person name="Zhao B."/>
            <person name="Han Y."/>
            <person name="Li Y."/>
            <person name="Li X."/>
            <person name="Wang S."/>
            <person name="Shi Q."/>
            <person name="Liu S."/>
            <person name="Cho W.K."/>
            <person name="Kim J.Y."/>
            <person name="Xu Y."/>
            <person name="Heller-Uszynska K."/>
            <person name="Miao H."/>
            <person name="Cheng Z."/>
            <person name="Zhang S."/>
            <person name="Wu J."/>
            <person name="Yang Y."/>
            <person name="Kang H."/>
            <person name="Li M."/>
            <person name="Liang H."/>
            <person name="Ren X."/>
            <person name="Shi Z."/>
            <person name="Wen M."/>
            <person name="Jian M."/>
            <person name="Yang H."/>
            <person name="Zhang G."/>
            <person name="Yang Z."/>
            <person name="Chen R."/>
            <person name="Liu S."/>
            <person name="Li J."/>
            <person name="Ma L."/>
            <person name="Liu H."/>
            <person name="Zhou Y."/>
            <person name="Zhao J."/>
            <person name="Fang X."/>
            <person name="Li G."/>
            <person name="Fang L."/>
            <person name="Li Y."/>
            <person name="Liu D."/>
            <person name="Zheng H."/>
            <person name="Zhang Y."/>
            <person name="Qin N."/>
            <person name="Li Z."/>
            <person name="Yang G."/>
            <person name="Yang S."/>
            <person name="Bolund L."/>
            <person name="Kristiansen K."/>
            <person name="Zheng H."/>
            <person name="Li S."/>
            <person name="Zhang X."/>
            <person name="Yang H."/>
            <person name="Wang J."/>
            <person name="Sun R."/>
            <person name="Zhang B."/>
            <person name="Jiang S."/>
            <person name="Wang J."/>
            <person name="Du Y."/>
            <person name="Li S."/>
        </authorList>
    </citation>
    <scope>NUCLEOTIDE SEQUENCE [LARGE SCALE GENOMIC DNA]</scope>
    <source>
        <strain evidence="2">cv. 9930</strain>
    </source>
</reference>
<gene>
    <name evidence="1" type="ORF">Csa_3G027220</name>
</gene>
<dbReference type="Gramene" id="KGN55888">
    <property type="protein sequence ID" value="KGN55888"/>
    <property type="gene ID" value="Csa_3G027220"/>
</dbReference>
<sequence length="70" mass="7995">MKNAGVEGKKLRSGNNYEFMIRESLNNSLGGKIVYKHSKRKRASIYGSEKAQTLESLKLDIKGWLYIRSC</sequence>
<reference evidence="1 2" key="3">
    <citation type="journal article" date="2010" name="BMC Genomics">
        <title>Transcriptome sequencing and comparative analysis of cucumber flowers with different sex types.</title>
        <authorList>
            <person name="Guo S."/>
            <person name="Zheng Y."/>
            <person name="Joung J.G."/>
            <person name="Liu S."/>
            <person name="Zhang Z."/>
            <person name="Crasta O.R."/>
            <person name="Sobral B.W."/>
            <person name="Xu Y."/>
            <person name="Huang S."/>
            <person name="Fei Z."/>
        </authorList>
    </citation>
    <scope>NUCLEOTIDE SEQUENCE [LARGE SCALE GENOMIC DNA]</scope>
    <source>
        <strain evidence="2">cv. 9930</strain>
    </source>
</reference>
<organism evidence="1 2">
    <name type="scientific">Cucumis sativus</name>
    <name type="common">Cucumber</name>
    <dbReference type="NCBI Taxonomy" id="3659"/>
    <lineage>
        <taxon>Eukaryota</taxon>
        <taxon>Viridiplantae</taxon>
        <taxon>Streptophyta</taxon>
        <taxon>Embryophyta</taxon>
        <taxon>Tracheophyta</taxon>
        <taxon>Spermatophyta</taxon>
        <taxon>Magnoliopsida</taxon>
        <taxon>eudicotyledons</taxon>
        <taxon>Gunneridae</taxon>
        <taxon>Pentapetalae</taxon>
        <taxon>rosids</taxon>
        <taxon>fabids</taxon>
        <taxon>Cucurbitales</taxon>
        <taxon>Cucurbitaceae</taxon>
        <taxon>Benincaseae</taxon>
        <taxon>Cucumis</taxon>
    </lineage>
</organism>
<dbReference type="Proteomes" id="UP000029981">
    <property type="component" value="Chromosome 3"/>
</dbReference>
<reference evidence="1 2" key="4">
    <citation type="journal article" date="2011" name="BMC Genomics">
        <title>RNA-Seq improves annotation of protein-coding genes in the cucumber genome.</title>
        <authorList>
            <person name="Li Z."/>
            <person name="Zhang Z."/>
            <person name="Yan P."/>
            <person name="Huang S."/>
            <person name="Fei Z."/>
            <person name="Lin K."/>
        </authorList>
    </citation>
    <scope>NUCLEOTIDE SEQUENCE [LARGE SCALE GENOMIC DNA]</scope>
    <source>
        <strain evidence="2">cv. 9930</strain>
    </source>
</reference>
<evidence type="ECO:0000313" key="2">
    <source>
        <dbReference type="Proteomes" id="UP000029981"/>
    </source>
</evidence>
<protein>
    <submittedName>
        <fullName evidence="1">Uncharacterized protein</fullName>
    </submittedName>
</protein>
<evidence type="ECO:0000313" key="1">
    <source>
        <dbReference type="EMBL" id="KGN55888.1"/>
    </source>
</evidence>